<keyword evidence="2" id="KW-1185">Reference proteome</keyword>
<organism evidence="1 2">
    <name type="scientific">Linum trigynum</name>
    <dbReference type="NCBI Taxonomy" id="586398"/>
    <lineage>
        <taxon>Eukaryota</taxon>
        <taxon>Viridiplantae</taxon>
        <taxon>Streptophyta</taxon>
        <taxon>Embryophyta</taxon>
        <taxon>Tracheophyta</taxon>
        <taxon>Spermatophyta</taxon>
        <taxon>Magnoliopsida</taxon>
        <taxon>eudicotyledons</taxon>
        <taxon>Gunneridae</taxon>
        <taxon>Pentapetalae</taxon>
        <taxon>rosids</taxon>
        <taxon>fabids</taxon>
        <taxon>Malpighiales</taxon>
        <taxon>Linaceae</taxon>
        <taxon>Linum</taxon>
    </lineage>
</organism>
<reference evidence="1 2" key="1">
    <citation type="submission" date="2024-04" db="EMBL/GenBank/DDBJ databases">
        <authorList>
            <person name="Fracassetti M."/>
        </authorList>
    </citation>
    <scope>NUCLEOTIDE SEQUENCE [LARGE SCALE GENOMIC DNA]</scope>
</reference>
<evidence type="ECO:0000313" key="2">
    <source>
        <dbReference type="Proteomes" id="UP001497516"/>
    </source>
</evidence>
<sequence>MVTTLRGDTAPFPWFAGLVNAGSKRRCSVFMVRLWTHRCQGARLSCWWRCRASSVLAHPILMLLAQSRFAISSAPDPHVASPLLTRPTLMAAGLECFLGAARSESHAQQMDSNS</sequence>
<dbReference type="Proteomes" id="UP001497516">
    <property type="component" value="Chromosome 1"/>
</dbReference>
<gene>
    <name evidence="1" type="ORF">LTRI10_LOCUS1250</name>
</gene>
<dbReference type="AlphaFoldDB" id="A0AAV2CBW3"/>
<accession>A0AAV2CBW3</accession>
<evidence type="ECO:0000313" key="1">
    <source>
        <dbReference type="EMBL" id="CAL1353346.1"/>
    </source>
</evidence>
<dbReference type="EMBL" id="OZ034813">
    <property type="protein sequence ID" value="CAL1353346.1"/>
    <property type="molecule type" value="Genomic_DNA"/>
</dbReference>
<name>A0AAV2CBW3_9ROSI</name>
<proteinExistence type="predicted"/>
<protein>
    <submittedName>
        <fullName evidence="1">Uncharacterized protein</fullName>
    </submittedName>
</protein>